<dbReference type="eggNOG" id="COG0456">
    <property type="taxonomic scope" value="Bacteria"/>
</dbReference>
<evidence type="ECO:0000313" key="5">
    <source>
        <dbReference type="Proteomes" id="UP000027604"/>
    </source>
</evidence>
<dbReference type="PATRIC" id="fig|1349767.4.peg.4318"/>
<evidence type="ECO:0000259" key="3">
    <source>
        <dbReference type="PROSITE" id="PS51186"/>
    </source>
</evidence>
<keyword evidence="1 4" id="KW-0808">Transferase</keyword>
<dbReference type="EMBL" id="HG322949">
    <property type="protein sequence ID" value="CDG83219.1"/>
    <property type="molecule type" value="Genomic_DNA"/>
</dbReference>
<accession>W0V305</accession>
<keyword evidence="2" id="KW-0012">Acyltransferase</keyword>
<dbReference type="PANTHER" id="PTHR43877">
    <property type="entry name" value="AMINOALKYLPHOSPHONATE N-ACETYLTRANSFERASE-RELATED-RELATED"/>
    <property type="match status" value="1"/>
</dbReference>
<gene>
    <name evidence="4" type="ORF">GJA_2588</name>
</gene>
<dbReference type="PROSITE" id="PS51186">
    <property type="entry name" value="GNAT"/>
    <property type="match status" value="1"/>
</dbReference>
<name>W0V305_9BURK</name>
<feature type="domain" description="N-acetyltransferase" evidence="3">
    <location>
        <begin position="11"/>
        <end position="151"/>
    </location>
</feature>
<evidence type="ECO:0000256" key="1">
    <source>
        <dbReference type="ARBA" id="ARBA00022679"/>
    </source>
</evidence>
<dbReference type="InterPro" id="IPR016181">
    <property type="entry name" value="Acyl_CoA_acyltransferase"/>
</dbReference>
<dbReference type="SUPFAM" id="SSF55729">
    <property type="entry name" value="Acyl-CoA N-acyltransferases (Nat)"/>
    <property type="match status" value="1"/>
</dbReference>
<dbReference type="InterPro" id="IPR000182">
    <property type="entry name" value="GNAT_dom"/>
</dbReference>
<protein>
    <submittedName>
        <fullName evidence="4">Acetyltransferase family protein</fullName>
    </submittedName>
</protein>
<dbReference type="Proteomes" id="UP000027604">
    <property type="component" value="Chromosome I"/>
</dbReference>
<sequence length="151" mass="16327">MYLDNVSADYISHSELQGPRADAPGRWRSDLADTIRAEVRAALSPDEPHALLATATVDNNIVGLAMVSLDTRRKASRAFAALDDIVLLPQLRGGGTGGQLVEWIAGQLRERGIARLFLECGINNLPAQGFFKSKGFQPVSVVMLRELSDPA</sequence>
<dbReference type="STRING" id="1349767.GJA_2588"/>
<proteinExistence type="predicted"/>
<organism evidence="4 5">
    <name type="scientific">Janthinobacterium agaricidamnosum NBRC 102515 = DSM 9628</name>
    <dbReference type="NCBI Taxonomy" id="1349767"/>
    <lineage>
        <taxon>Bacteria</taxon>
        <taxon>Pseudomonadati</taxon>
        <taxon>Pseudomonadota</taxon>
        <taxon>Betaproteobacteria</taxon>
        <taxon>Burkholderiales</taxon>
        <taxon>Oxalobacteraceae</taxon>
        <taxon>Janthinobacterium</taxon>
    </lineage>
</organism>
<evidence type="ECO:0000256" key="2">
    <source>
        <dbReference type="ARBA" id="ARBA00023315"/>
    </source>
</evidence>
<dbReference type="KEGG" id="jag:GJA_2588"/>
<dbReference type="Gene3D" id="3.40.630.30">
    <property type="match status" value="1"/>
</dbReference>
<dbReference type="Pfam" id="PF00583">
    <property type="entry name" value="Acetyltransf_1"/>
    <property type="match status" value="1"/>
</dbReference>
<dbReference type="GO" id="GO:0016747">
    <property type="term" value="F:acyltransferase activity, transferring groups other than amino-acyl groups"/>
    <property type="evidence" value="ECO:0007669"/>
    <property type="project" value="InterPro"/>
</dbReference>
<dbReference type="AlphaFoldDB" id="W0V305"/>
<dbReference type="PANTHER" id="PTHR43877:SF2">
    <property type="entry name" value="AMINOALKYLPHOSPHONATE N-ACETYLTRANSFERASE-RELATED"/>
    <property type="match status" value="1"/>
</dbReference>
<evidence type="ECO:0000313" key="4">
    <source>
        <dbReference type="EMBL" id="CDG83219.1"/>
    </source>
</evidence>
<dbReference type="HOGENOM" id="CLU_119473_0_0_4"/>
<dbReference type="InterPro" id="IPR050832">
    <property type="entry name" value="Bact_Acetyltransf"/>
</dbReference>
<reference evidence="4 5" key="1">
    <citation type="journal article" date="2015" name="Genome Announc.">
        <title>Genome Sequence of Mushroom Soft-Rot Pathogen Janthinobacterium agaricidamnosum.</title>
        <authorList>
            <person name="Graupner K."/>
            <person name="Lackner G."/>
            <person name="Hertweck C."/>
        </authorList>
    </citation>
    <scope>NUCLEOTIDE SEQUENCE [LARGE SCALE GENOMIC DNA]</scope>
    <source>
        <strain evidence="5">NBRC 102515 / DSM 9628</strain>
    </source>
</reference>
<keyword evidence="5" id="KW-1185">Reference proteome</keyword>